<dbReference type="Gene3D" id="2.40.70.10">
    <property type="entry name" value="Acid Proteases"/>
    <property type="match status" value="1"/>
</dbReference>
<dbReference type="OrthoDB" id="644381at2"/>
<dbReference type="InterPro" id="IPR021109">
    <property type="entry name" value="Peptidase_aspartic_dom_sf"/>
</dbReference>
<sequence>MRSILLLAFHCACLCLAAFGQSAKTAIPFELPGSGHILVKATVDGVEGNFLFDTGAGLTVLTKTFFDKLPHSRKEDGGFTAFRATGERLDADLYTVRDFRLGGMQHATEEVSYLDVKLGGLDGIISLKFMEKQPFTIDLEKKEIRLETPASLAAIRKTGKLIPIQPEDYRGHALDMFAYFRVNDTLTLQLSLDSGAGKDVFKLNAKYLQALGVNVNDTTRVKKVARRSEINQDFVSHTYLTSLDKLAAAAVPAVQTTGFKAQFVEGLIYDGIMWINWLGNRITVDVPGRAMLVQN</sequence>
<protein>
    <submittedName>
        <fullName evidence="2">Aspartyl protease</fullName>
    </submittedName>
</protein>
<keyword evidence="2" id="KW-0378">Hydrolase</keyword>
<evidence type="ECO:0000313" key="2">
    <source>
        <dbReference type="EMBL" id="TWI80937.1"/>
    </source>
</evidence>
<comment type="caution">
    <text evidence="2">The sequence shown here is derived from an EMBL/GenBank/DDBJ whole genome shotgun (WGS) entry which is preliminary data.</text>
</comment>
<reference evidence="2 3" key="1">
    <citation type="journal article" date="2013" name="Stand. Genomic Sci.">
        <title>Genomic Encyclopedia of Type Strains, Phase I: The one thousand microbial genomes (KMG-I) project.</title>
        <authorList>
            <person name="Kyrpides N.C."/>
            <person name="Woyke T."/>
            <person name="Eisen J.A."/>
            <person name="Garrity G."/>
            <person name="Lilburn T.G."/>
            <person name="Beck B.J."/>
            <person name="Whitman W.B."/>
            <person name="Hugenholtz P."/>
            <person name="Klenk H.P."/>
        </authorList>
    </citation>
    <scope>NUCLEOTIDE SEQUENCE [LARGE SCALE GENOMIC DNA]</scope>
    <source>
        <strain evidence="2 3">DSM 13484</strain>
    </source>
</reference>
<evidence type="ECO:0000313" key="3">
    <source>
        <dbReference type="Proteomes" id="UP000316778"/>
    </source>
</evidence>
<dbReference type="EMBL" id="VLLG01000008">
    <property type="protein sequence ID" value="TWI80937.1"/>
    <property type="molecule type" value="Genomic_DNA"/>
</dbReference>
<dbReference type="RefSeq" id="WP_145719494.1">
    <property type="nucleotide sequence ID" value="NZ_BAAAFY010000003.1"/>
</dbReference>
<organism evidence="2 3">
    <name type="scientific">Chitinophaga japonensis</name>
    <name type="common">Flexibacter japonensis</name>
    <dbReference type="NCBI Taxonomy" id="104662"/>
    <lineage>
        <taxon>Bacteria</taxon>
        <taxon>Pseudomonadati</taxon>
        <taxon>Bacteroidota</taxon>
        <taxon>Chitinophagia</taxon>
        <taxon>Chitinophagales</taxon>
        <taxon>Chitinophagaceae</taxon>
        <taxon>Chitinophaga</taxon>
    </lineage>
</organism>
<accession>A0A562SI14</accession>
<dbReference type="GO" id="GO:0006508">
    <property type="term" value="P:proteolysis"/>
    <property type="evidence" value="ECO:0007669"/>
    <property type="project" value="UniProtKB-KW"/>
</dbReference>
<evidence type="ECO:0000256" key="1">
    <source>
        <dbReference type="SAM" id="SignalP"/>
    </source>
</evidence>
<dbReference type="AlphaFoldDB" id="A0A562SI14"/>
<dbReference type="InterPro" id="IPR034122">
    <property type="entry name" value="Retropepsin-like_bacterial"/>
</dbReference>
<name>A0A562SI14_CHIJA</name>
<keyword evidence="1" id="KW-0732">Signal</keyword>
<dbReference type="GO" id="GO:0008233">
    <property type="term" value="F:peptidase activity"/>
    <property type="evidence" value="ECO:0007669"/>
    <property type="project" value="UniProtKB-KW"/>
</dbReference>
<keyword evidence="3" id="KW-1185">Reference proteome</keyword>
<feature type="signal peptide" evidence="1">
    <location>
        <begin position="1"/>
        <end position="17"/>
    </location>
</feature>
<dbReference type="SUPFAM" id="SSF50630">
    <property type="entry name" value="Acid proteases"/>
    <property type="match status" value="1"/>
</dbReference>
<dbReference type="CDD" id="cd05483">
    <property type="entry name" value="retropepsin_like_bacteria"/>
    <property type="match status" value="1"/>
</dbReference>
<proteinExistence type="predicted"/>
<keyword evidence="2" id="KW-0645">Protease</keyword>
<feature type="chain" id="PRO_5021769123" evidence="1">
    <location>
        <begin position="18"/>
        <end position="295"/>
    </location>
</feature>
<gene>
    <name evidence="2" type="ORF">LX66_5542</name>
</gene>
<dbReference type="Pfam" id="PF13650">
    <property type="entry name" value="Asp_protease_2"/>
    <property type="match status" value="1"/>
</dbReference>
<dbReference type="Proteomes" id="UP000316778">
    <property type="component" value="Unassembled WGS sequence"/>
</dbReference>